<dbReference type="Proteomes" id="UP000002006">
    <property type="component" value="Segment"/>
</dbReference>
<dbReference type="GeneID" id="5896848"/>
<dbReference type="RefSeq" id="YP_001671871.1">
    <property type="nucleotide sequence ID" value="NC_010324.1"/>
</dbReference>
<name>B0FIT8_BPE32</name>
<reference evidence="2" key="1">
    <citation type="journal article" date="2008" name="J. Mol. Biol.">
        <title>Genomic and proteomic analysis of phiEco32, a novel Escherichia coli bacteriophage.</title>
        <authorList>
            <person name="Savalia D."/>
            <person name="Westblade L.F."/>
            <person name="Goel M."/>
            <person name="Florens L."/>
            <person name="Kemp P."/>
            <person name="Akulenko N."/>
            <person name="Pavlova O."/>
            <person name="Padovan J.C."/>
            <person name="Chait B.T."/>
            <person name="Washburn M.P."/>
            <person name="Ackermann H.W."/>
            <person name="Mushegian A."/>
            <person name="Gabisonia T."/>
            <person name="Molineux I."/>
            <person name="Severinov K."/>
        </authorList>
    </citation>
    <scope>NUCLEOTIDE SEQUENCE [LARGE SCALE GENOMIC DNA]</scope>
</reference>
<protein>
    <submittedName>
        <fullName evidence="1">Uncharacterized protein</fullName>
    </submittedName>
</protein>
<keyword evidence="2" id="KW-1185">Reference proteome</keyword>
<organism evidence="1 2">
    <name type="scientific">Escherichia phage Phieco32</name>
    <name type="common">Escherichia coli phage phi32</name>
    <dbReference type="NCBI Taxonomy" id="2679905"/>
    <lineage>
        <taxon>Viruses</taxon>
        <taxon>Duplodnaviria</taxon>
        <taxon>Heunggongvirae</taxon>
        <taxon>Uroviricota</taxon>
        <taxon>Caudoviricetes</taxon>
        <taxon>Mktvariviridae</taxon>
        <taxon>Gordonclarkvirinae</taxon>
        <taxon>Kuravirus</taxon>
        <taxon>Kuravirus phiEco32</taxon>
    </lineage>
</organism>
<organismHost>
    <name type="scientific">Escherichia coli</name>
    <dbReference type="NCBI Taxonomy" id="562"/>
</organismHost>
<dbReference type="KEGG" id="vg:5896848"/>
<dbReference type="EMBL" id="EU330206">
    <property type="protein sequence ID" value="ABY52927.1"/>
    <property type="molecule type" value="Genomic_DNA"/>
</dbReference>
<gene>
    <name evidence="1" type="ORF">phi32_126</name>
</gene>
<evidence type="ECO:0000313" key="1">
    <source>
        <dbReference type="EMBL" id="ABY52927.1"/>
    </source>
</evidence>
<proteinExistence type="predicted"/>
<evidence type="ECO:0000313" key="2">
    <source>
        <dbReference type="Proteomes" id="UP000002006"/>
    </source>
</evidence>
<accession>B0FIT8</accession>
<sequence length="93" mass="10291">MRIGNVMGNETIALIDTHNYGGVTLSFDESIDAGYLSFLSKGEIQNIRFPVVCLVQDYITVGKYLAQRGILLSLEEVEQISVAFFGEGINEEE</sequence>